<feature type="transmembrane region" description="Helical" evidence="1">
    <location>
        <begin position="588"/>
        <end position="612"/>
    </location>
</feature>
<feature type="transmembrane region" description="Helical" evidence="1">
    <location>
        <begin position="271"/>
        <end position="289"/>
    </location>
</feature>
<feature type="transmembrane region" description="Helical" evidence="1">
    <location>
        <begin position="344"/>
        <end position="363"/>
    </location>
</feature>
<feature type="transmembrane region" description="Helical" evidence="1">
    <location>
        <begin position="295"/>
        <end position="318"/>
    </location>
</feature>
<feature type="transmembrane region" description="Helical" evidence="1">
    <location>
        <begin position="457"/>
        <end position="476"/>
    </location>
</feature>
<dbReference type="AlphaFoldDB" id="A0AAN9TJI0"/>
<feature type="transmembrane region" description="Helical" evidence="1">
    <location>
        <begin position="201"/>
        <end position="222"/>
    </location>
</feature>
<feature type="transmembrane region" description="Helical" evidence="1">
    <location>
        <begin position="488"/>
        <end position="510"/>
    </location>
</feature>
<keyword evidence="1" id="KW-1133">Transmembrane helix</keyword>
<keyword evidence="5" id="KW-1185">Reference proteome</keyword>
<feature type="transmembrane region" description="Helical" evidence="1">
    <location>
        <begin position="424"/>
        <end position="445"/>
    </location>
</feature>
<dbReference type="EMBL" id="JBBCAQ010000022">
    <property type="protein sequence ID" value="KAK7590108.1"/>
    <property type="molecule type" value="Genomic_DNA"/>
</dbReference>
<organism evidence="4 5">
    <name type="scientific">Parthenolecanium corni</name>
    <dbReference type="NCBI Taxonomy" id="536013"/>
    <lineage>
        <taxon>Eukaryota</taxon>
        <taxon>Metazoa</taxon>
        <taxon>Ecdysozoa</taxon>
        <taxon>Arthropoda</taxon>
        <taxon>Hexapoda</taxon>
        <taxon>Insecta</taxon>
        <taxon>Pterygota</taxon>
        <taxon>Neoptera</taxon>
        <taxon>Paraneoptera</taxon>
        <taxon>Hemiptera</taxon>
        <taxon>Sternorrhyncha</taxon>
        <taxon>Coccoidea</taxon>
        <taxon>Coccidae</taxon>
        <taxon>Parthenolecanium</taxon>
    </lineage>
</organism>
<dbReference type="Proteomes" id="UP001367676">
    <property type="component" value="Unassembled WGS sequence"/>
</dbReference>
<feature type="transmembrane region" description="Helical" evidence="1">
    <location>
        <begin position="228"/>
        <end position="251"/>
    </location>
</feature>
<feature type="transmembrane region" description="Helical" evidence="1">
    <location>
        <begin position="559"/>
        <end position="576"/>
    </location>
</feature>
<sequence length="669" mass="75989">MRGACAVSWIWMPYCPSMGFTMSVNPVLRVNEAALWVTTNISDLSLWAQAVDCYRCDLIEWANINEEATEKFSTNSKWNFELRNPHRNVNCSAKNVKLGELGQYKWNYYGKCEPIKNSVPPVDPFQPVYYFESFLLAFVCLRAVSKFAFKQIHRIRRFRSWSSSNEIERDLGSPSDARELITSSPTSSVCVTNKRIKSLDVFRGLAIALMIFVNYGGGQYWIFEHSPWNGLTIADVVFPWFAWIMGVGIAIKIKFDKRNSIPTKDLVFQCLRRSLTLIILGLIISNLHANDLTHYRYFGVLQRLGLAYCFVTLLEIVFMEPQSPQSENTYMICLRDLSESWKQWCVVFVCVAVHTGLTFFLPVPGCPRGYLGPGGLGDHAQYRNCTGGAAGYIDRTLFGENHVYARPTCRTWYQCNVPYDPEGALGTLTTILCVYLGVYAGRVILVYRRSGERIVRWITASICCMILTTVICFGNINEGFIPVNKNLWSLSFVLLCSSFAFLVFVIIYIFVDEKKWYSGSSLYHVGRFSLLIYIGHVLADDVFPWAWKPWNTSTHTEYFLMNTWGTVLWIIIARFLDTKDDLSWKNGFEQALAVTGIIIGSLVILGGLAWLLTPVFGYRICTILGNCESQVLAHSSGGNLQDPGQANAYPSDMYNSVVSPYMSGYRKRY</sequence>
<feature type="domain" description="Heparan-alpha-glucosaminide N-acetyltransferase catalytic" evidence="3">
    <location>
        <begin position="195"/>
        <end position="312"/>
    </location>
</feature>
<keyword evidence="1" id="KW-0812">Transmembrane</keyword>
<name>A0AAN9TJI0_9HEMI</name>
<protein>
    <recommendedName>
        <fullName evidence="3">Heparan-alpha-glucosaminide N-acetyltransferase catalytic domain-containing protein</fullName>
    </recommendedName>
</protein>
<evidence type="ECO:0000256" key="1">
    <source>
        <dbReference type="SAM" id="Phobius"/>
    </source>
</evidence>
<evidence type="ECO:0000313" key="4">
    <source>
        <dbReference type="EMBL" id="KAK7590108.1"/>
    </source>
</evidence>
<feature type="signal peptide" evidence="2">
    <location>
        <begin position="1"/>
        <end position="19"/>
    </location>
</feature>
<accession>A0AAN9TJI0</accession>
<dbReference type="InterPro" id="IPR012429">
    <property type="entry name" value="HGSNAT_cat"/>
</dbReference>
<dbReference type="PANTHER" id="PTHR31061">
    <property type="entry name" value="LD22376P"/>
    <property type="match status" value="1"/>
</dbReference>
<evidence type="ECO:0000256" key="2">
    <source>
        <dbReference type="SAM" id="SignalP"/>
    </source>
</evidence>
<proteinExistence type="predicted"/>
<gene>
    <name evidence="4" type="ORF">V9T40_001721</name>
</gene>
<evidence type="ECO:0000259" key="3">
    <source>
        <dbReference type="Pfam" id="PF07786"/>
    </source>
</evidence>
<keyword evidence="1" id="KW-0472">Membrane</keyword>
<comment type="caution">
    <text evidence="4">The sequence shown here is derived from an EMBL/GenBank/DDBJ whole genome shotgun (WGS) entry which is preliminary data.</text>
</comment>
<feature type="chain" id="PRO_5042910293" description="Heparan-alpha-glucosaminide N-acetyltransferase catalytic domain-containing protein" evidence="2">
    <location>
        <begin position="20"/>
        <end position="669"/>
    </location>
</feature>
<keyword evidence="2" id="KW-0732">Signal</keyword>
<evidence type="ECO:0000313" key="5">
    <source>
        <dbReference type="Proteomes" id="UP001367676"/>
    </source>
</evidence>
<reference evidence="4 5" key="1">
    <citation type="submission" date="2024-03" db="EMBL/GenBank/DDBJ databases">
        <title>Adaptation during the transition from Ophiocordyceps entomopathogen to insect associate is accompanied by gene loss and intensified selection.</title>
        <authorList>
            <person name="Ward C.M."/>
            <person name="Onetto C.A."/>
            <person name="Borneman A.R."/>
        </authorList>
    </citation>
    <scope>NUCLEOTIDE SEQUENCE [LARGE SCALE GENOMIC DNA]</scope>
    <source>
        <strain evidence="4">AWRI1</strain>
        <tissue evidence="4">Single Adult Female</tissue>
    </source>
</reference>
<dbReference type="Pfam" id="PF07786">
    <property type="entry name" value="HGSNAT_cat"/>
    <property type="match status" value="1"/>
</dbReference>
<dbReference type="PANTHER" id="PTHR31061:SF24">
    <property type="entry name" value="LD22376P"/>
    <property type="match status" value="1"/>
</dbReference>